<evidence type="ECO:0000259" key="5">
    <source>
        <dbReference type="Pfam" id="PF20842"/>
    </source>
</evidence>
<keyword evidence="2" id="KW-0472">Membrane</keyword>
<keyword evidence="2" id="KW-0812">Transmembrane</keyword>
<dbReference type="EMBL" id="MU864380">
    <property type="protein sequence ID" value="KAK4189008.1"/>
    <property type="molecule type" value="Genomic_DNA"/>
</dbReference>
<organism evidence="7 8">
    <name type="scientific">Podospora australis</name>
    <dbReference type="NCBI Taxonomy" id="1536484"/>
    <lineage>
        <taxon>Eukaryota</taxon>
        <taxon>Fungi</taxon>
        <taxon>Dikarya</taxon>
        <taxon>Ascomycota</taxon>
        <taxon>Pezizomycotina</taxon>
        <taxon>Sordariomycetes</taxon>
        <taxon>Sordariomycetidae</taxon>
        <taxon>Sordariales</taxon>
        <taxon>Podosporaceae</taxon>
        <taxon>Podospora</taxon>
    </lineage>
</organism>
<feature type="domain" description="Rax2-like third" evidence="6">
    <location>
        <begin position="390"/>
        <end position="551"/>
    </location>
</feature>
<evidence type="ECO:0000313" key="8">
    <source>
        <dbReference type="Proteomes" id="UP001302126"/>
    </source>
</evidence>
<dbReference type="InterPro" id="IPR011043">
    <property type="entry name" value="Gal_Oxase/kelch_b-propeller"/>
</dbReference>
<sequence length="1236" mass="130150">MRLPLRRRHAAHWRPTTSKFLFLALTSLSSAITFTPAPAANLDFSQLGRVALAGDFSGISLYQFEEQNERPFSTNGSEQLLARMPNGAFAPIVNTDATIQTMCTLEVDGKPLVVIGGNFTSIGAIHSGAMQSPAMALFNPENSEVTPLPGLSGQVNALLCDQERNMVYAGGSFVGANSTNAIAWVDQQWTNLPFAGFNGPVTSITKASNGNIVFGGSFTGLGNATAPSTPDGQVINLSTATISSDSSTSSAGFSDPKNIICKTGGADGAGNTWLLQDNTPGSWSAKFRFGFQPTKLRLYNTRQDGRGTRTWRFTALPINGIMNMTYIDPATGRNASCTNQCPLSNNSSIKFQDFHFVNVIGMNEFRIDISAFYGRGGGLNGIELFADDIFSYAVNDFNEPACAGGEFPSGATTTGPWTVSPSQSSSAEYLTARIAGPVTSSSASVVFTPDIRESGHYSVNLYTPGCLQDNTCLTRGQVKLTGQMTADPTKSEPLDLDLYQTNNFDKYDQIYFGPIDSSSGSFRPRVTMTPLAGQSLSEMTFVAQRVGFTLINSTGGLNGLYEFTPGKPINASDFMSSTFNKLGASFSRGSAVNALATSGDTTYIAGNFTSSSVRNIVAMKGNQPTVQSLDGGLNGEVKSMFLNETSLFVGGLFNGTTDNSVGGLGNVAVYDTSKNSWSPLGAGVNGRVLRVVGMAMNVTSSTPEIVVSVNGDFDQVLAFDNNPAVEVDGFAIWVPSQRNWLQNLDLPVEFVEGTLSTSLLNLDDALSLYAGSLASSVLGTTGAATLGQNVNRFPVNIRPSASSSSSSLSRRDGSLADDNRTGVVTGVFDKGSEPKKRNHTILGGHFTARLADGSTAENLVIIDGNDNDRVFGLGQGISSNSTFVALAVHGDVLFAGGKVTGTVSGAAVNGLITYNLVTKSFNTQPPALSNGTVSSIAPRGNTGDVYVGGSFKSAGSLGCPGVCYYSTSASQWNQVGQNLGGTVNSLMWATDSILLAGGDLAVNNTVSTFLAAYDTTKQAWDSYPGASQLPGPVSVLAMGTSDGKQIWAAGNSADGKVYLSKYDGESTWRSVGQPFEAETDIRGLQVFSLTSSHANSDLINSDEALMLTGSIVLPGFGTASAVLFDGKTFRPYALTNNPGNTAGTLSRIFVENNGFFKKSGGHLPLVFIVLIGLGISLALMLLIVVAGLFLDRLRKKREGYVPAPTSMYDRGSGIQRIPPHELLENLGKGRPGAPQV</sequence>
<reference evidence="7" key="1">
    <citation type="journal article" date="2023" name="Mol. Phylogenet. Evol.">
        <title>Genome-scale phylogeny and comparative genomics of the fungal order Sordariales.</title>
        <authorList>
            <person name="Hensen N."/>
            <person name="Bonometti L."/>
            <person name="Westerberg I."/>
            <person name="Brannstrom I.O."/>
            <person name="Guillou S."/>
            <person name="Cros-Aarteil S."/>
            <person name="Calhoun S."/>
            <person name="Haridas S."/>
            <person name="Kuo A."/>
            <person name="Mondo S."/>
            <person name="Pangilinan J."/>
            <person name="Riley R."/>
            <person name="LaButti K."/>
            <person name="Andreopoulos B."/>
            <person name="Lipzen A."/>
            <person name="Chen C."/>
            <person name="Yan M."/>
            <person name="Daum C."/>
            <person name="Ng V."/>
            <person name="Clum A."/>
            <person name="Steindorff A."/>
            <person name="Ohm R.A."/>
            <person name="Martin F."/>
            <person name="Silar P."/>
            <person name="Natvig D.O."/>
            <person name="Lalanne C."/>
            <person name="Gautier V."/>
            <person name="Ament-Velasquez S.L."/>
            <person name="Kruys A."/>
            <person name="Hutchinson M.I."/>
            <person name="Powell A.J."/>
            <person name="Barry K."/>
            <person name="Miller A.N."/>
            <person name="Grigoriev I.V."/>
            <person name="Debuchy R."/>
            <person name="Gladieux P."/>
            <person name="Hiltunen Thoren M."/>
            <person name="Johannesson H."/>
        </authorList>
    </citation>
    <scope>NUCLEOTIDE SEQUENCE</scope>
    <source>
        <strain evidence="7">PSN309</strain>
    </source>
</reference>
<evidence type="ECO:0000259" key="4">
    <source>
        <dbReference type="Pfam" id="PF12768"/>
    </source>
</evidence>
<reference evidence="7" key="2">
    <citation type="submission" date="2023-05" db="EMBL/GenBank/DDBJ databases">
        <authorList>
            <consortium name="Lawrence Berkeley National Laboratory"/>
            <person name="Steindorff A."/>
            <person name="Hensen N."/>
            <person name="Bonometti L."/>
            <person name="Westerberg I."/>
            <person name="Brannstrom I.O."/>
            <person name="Guillou S."/>
            <person name="Cros-Aarteil S."/>
            <person name="Calhoun S."/>
            <person name="Haridas S."/>
            <person name="Kuo A."/>
            <person name="Mondo S."/>
            <person name="Pangilinan J."/>
            <person name="Riley R."/>
            <person name="Labutti K."/>
            <person name="Andreopoulos B."/>
            <person name="Lipzen A."/>
            <person name="Chen C."/>
            <person name="Yanf M."/>
            <person name="Daum C."/>
            <person name="Ng V."/>
            <person name="Clum A."/>
            <person name="Ohm R."/>
            <person name="Martin F."/>
            <person name="Silar P."/>
            <person name="Natvig D."/>
            <person name="Lalanne C."/>
            <person name="Gautier V."/>
            <person name="Ament-Velasquez S.L."/>
            <person name="Kruys A."/>
            <person name="Hutchinson M.I."/>
            <person name="Powell A.J."/>
            <person name="Barry K."/>
            <person name="Miller A.N."/>
            <person name="Grigoriev I.V."/>
            <person name="Debuchy R."/>
            <person name="Gladieux P."/>
            <person name="Thoren M.H."/>
            <person name="Johannesson H."/>
        </authorList>
    </citation>
    <scope>NUCLEOTIDE SEQUENCE</scope>
    <source>
        <strain evidence="7">PSN309</strain>
    </source>
</reference>
<dbReference type="Pfam" id="PF12768">
    <property type="entry name" value="Rax2"/>
    <property type="match status" value="1"/>
</dbReference>
<dbReference type="InterPro" id="IPR015915">
    <property type="entry name" value="Kelch-typ_b-propeller"/>
</dbReference>
<dbReference type="Gene3D" id="2.120.10.80">
    <property type="entry name" value="Kelch-type beta propeller"/>
    <property type="match status" value="1"/>
</dbReference>
<protein>
    <submittedName>
        <fullName evidence="7">Cortical protein marker for cell polarity-domain-containing protein</fullName>
    </submittedName>
</protein>
<dbReference type="PANTHER" id="PTHR31778">
    <property type="entry name" value="BUD SITE SELECTION PROTEIN RAX2"/>
    <property type="match status" value="1"/>
</dbReference>
<keyword evidence="2" id="KW-1133">Transmembrane helix</keyword>
<feature type="domain" description="Rax2-like C-terminal" evidence="4">
    <location>
        <begin position="911"/>
        <end position="1156"/>
    </location>
</feature>
<dbReference type="GO" id="GO:1902929">
    <property type="term" value="C:plasma membrane of growing cell tip"/>
    <property type="evidence" value="ECO:0007669"/>
    <property type="project" value="TreeGrafter"/>
</dbReference>
<dbReference type="InterPro" id="IPR048266">
    <property type="entry name" value="Rax2-like_second"/>
</dbReference>
<dbReference type="InterPro" id="IPR048265">
    <property type="entry name" value="Rax2-like_third"/>
</dbReference>
<evidence type="ECO:0000256" key="1">
    <source>
        <dbReference type="SAM" id="MobiDB-lite"/>
    </source>
</evidence>
<proteinExistence type="predicted"/>
<comment type="caution">
    <text evidence="7">The sequence shown here is derived from an EMBL/GenBank/DDBJ whole genome shotgun (WGS) entry which is preliminary data.</text>
</comment>
<accession>A0AAN7AJ19</accession>
<feature type="signal peptide" evidence="3">
    <location>
        <begin position="1"/>
        <end position="31"/>
    </location>
</feature>
<dbReference type="SUPFAM" id="SSF101898">
    <property type="entry name" value="NHL repeat"/>
    <property type="match status" value="1"/>
</dbReference>
<feature type="region of interest" description="Disordered" evidence="1">
    <location>
        <begin position="797"/>
        <end position="818"/>
    </location>
</feature>
<evidence type="ECO:0000256" key="3">
    <source>
        <dbReference type="SAM" id="SignalP"/>
    </source>
</evidence>
<keyword evidence="8" id="KW-1185">Reference proteome</keyword>
<dbReference type="AlphaFoldDB" id="A0AAN7AJ19"/>
<dbReference type="Pfam" id="PF20842">
    <property type="entry name" value="Rax2_2"/>
    <property type="match status" value="1"/>
</dbReference>
<dbReference type="PANTHER" id="PTHR31778:SF2">
    <property type="entry name" value="BUD SITE SELECTION PROTEIN RAX2"/>
    <property type="match status" value="1"/>
</dbReference>
<dbReference type="InterPro" id="IPR024982">
    <property type="entry name" value="Rax2-like_C"/>
</dbReference>
<dbReference type="Proteomes" id="UP001302126">
    <property type="component" value="Unassembled WGS sequence"/>
</dbReference>
<feature type="transmembrane region" description="Helical" evidence="2">
    <location>
        <begin position="1165"/>
        <end position="1190"/>
    </location>
</feature>
<feature type="chain" id="PRO_5043043464" evidence="3">
    <location>
        <begin position="32"/>
        <end position="1236"/>
    </location>
</feature>
<evidence type="ECO:0000313" key="7">
    <source>
        <dbReference type="EMBL" id="KAK4189008.1"/>
    </source>
</evidence>
<evidence type="ECO:0000259" key="6">
    <source>
        <dbReference type="Pfam" id="PF20843"/>
    </source>
</evidence>
<feature type="compositionally biased region" description="Basic and acidic residues" evidence="1">
    <location>
        <begin position="809"/>
        <end position="818"/>
    </location>
</feature>
<evidence type="ECO:0000256" key="2">
    <source>
        <dbReference type="SAM" id="Phobius"/>
    </source>
</evidence>
<dbReference type="Pfam" id="PF20843">
    <property type="entry name" value="Rax2_3"/>
    <property type="match status" value="1"/>
</dbReference>
<gene>
    <name evidence="7" type="ORF">QBC35DRAFT_514314</name>
</gene>
<dbReference type="SUPFAM" id="SSF50965">
    <property type="entry name" value="Galactose oxidase, central domain"/>
    <property type="match status" value="1"/>
</dbReference>
<keyword evidence="3" id="KW-0732">Signal</keyword>
<name>A0AAN7AJ19_9PEZI</name>
<feature type="domain" description="Rax2-like second" evidence="5">
    <location>
        <begin position="230"/>
        <end position="379"/>
    </location>
</feature>